<gene>
    <name evidence="1" type="ORF">KQI88_11755</name>
</gene>
<dbReference type="InterPro" id="IPR024747">
    <property type="entry name" value="Pyridox_Oxase-rel"/>
</dbReference>
<name>A0ABS6G6M8_9FIRM</name>
<evidence type="ECO:0000313" key="2">
    <source>
        <dbReference type="Proteomes" id="UP000779508"/>
    </source>
</evidence>
<evidence type="ECO:0000313" key="1">
    <source>
        <dbReference type="EMBL" id="MBU5677085.1"/>
    </source>
</evidence>
<comment type="caution">
    <text evidence="1">The sequence shown here is derived from an EMBL/GenBank/DDBJ whole genome shotgun (WGS) entry which is preliminary data.</text>
</comment>
<dbReference type="PANTHER" id="PTHR34071:SF2">
    <property type="entry name" value="FLAVIN-NUCLEOTIDE-BINDING PROTEIN"/>
    <property type="match status" value="1"/>
</dbReference>
<keyword evidence="2" id="KW-1185">Reference proteome</keyword>
<accession>A0ABS6G6M8</accession>
<dbReference type="PANTHER" id="PTHR34071">
    <property type="entry name" value="5-NITROIMIDAZOLE ANTIBIOTICS RESISTANCE PROTEIN, NIMA-FAMILY-RELATED PROTEIN-RELATED"/>
    <property type="match status" value="1"/>
</dbReference>
<sequence>MFKEMRRKDKEITKDEIEEILTKGEYGILSTINDNGYPYTVPLSFVYYNNSIYFHCAIEGQKLDNIRQNDKVSFCVVTDTEVLAKKFTTKYKSVVVFGVASETDDDLKEGILFELANKYSPQFLVEGKKYIQSAKDKTKVIKIDINHITGKAGK</sequence>
<protein>
    <submittedName>
        <fullName evidence="1">Pyridoxamine 5'-phosphate oxidase family protein</fullName>
    </submittedName>
</protein>
<proteinExistence type="predicted"/>
<dbReference type="RefSeq" id="WP_216417535.1">
    <property type="nucleotide sequence ID" value="NZ_JAHLQK010000004.1"/>
</dbReference>
<dbReference type="EMBL" id="JAHLQK010000004">
    <property type="protein sequence ID" value="MBU5677085.1"/>
    <property type="molecule type" value="Genomic_DNA"/>
</dbReference>
<reference evidence="1 2" key="1">
    <citation type="submission" date="2021-06" db="EMBL/GenBank/DDBJ databases">
        <authorList>
            <person name="Sun Q."/>
            <person name="Li D."/>
        </authorList>
    </citation>
    <scope>NUCLEOTIDE SEQUENCE [LARGE SCALE GENOMIC DNA]</scope>
    <source>
        <strain evidence="1 2">MSJ-5</strain>
    </source>
</reference>
<dbReference type="Proteomes" id="UP000779508">
    <property type="component" value="Unassembled WGS sequence"/>
</dbReference>
<organism evidence="1 2">
    <name type="scientific">Alkaliphilus flagellatus</name>
    <dbReference type="NCBI Taxonomy" id="2841507"/>
    <lineage>
        <taxon>Bacteria</taxon>
        <taxon>Bacillati</taxon>
        <taxon>Bacillota</taxon>
        <taxon>Clostridia</taxon>
        <taxon>Peptostreptococcales</taxon>
        <taxon>Natronincolaceae</taxon>
        <taxon>Alkaliphilus</taxon>
    </lineage>
</organism>
<dbReference type="Pfam" id="PF12900">
    <property type="entry name" value="Pyridox_ox_2"/>
    <property type="match status" value="1"/>
</dbReference>